<protein>
    <submittedName>
        <fullName evidence="4">Deacetylvindoline O-acetyltransferase</fullName>
        <ecNumber evidence="4">2.3.1.107</ecNumber>
    </submittedName>
    <submittedName>
        <fullName evidence="5">Putative transferase, Chloramphenicol acetyltransferase-like domain protein</fullName>
    </submittedName>
</protein>
<dbReference type="Pfam" id="PF02458">
    <property type="entry name" value="Transferase"/>
    <property type="match status" value="1"/>
</dbReference>
<comment type="similarity">
    <text evidence="1">Belongs to the plant acyltransferase family.</text>
</comment>
<keyword evidence="3 4" id="KW-0012">Acyltransferase</keyword>
<dbReference type="Gramene" id="mRNA:HanXRQr2_Chr09g0370091">
    <property type="protein sequence ID" value="CDS:HanXRQr2_Chr09g0370091.1"/>
    <property type="gene ID" value="HanXRQr2_Chr09g0370091"/>
</dbReference>
<dbReference type="InParanoid" id="A0A251TS26"/>
<evidence type="ECO:0000313" key="4">
    <source>
        <dbReference type="EMBL" id="KAF5789341.1"/>
    </source>
</evidence>
<keyword evidence="2 5" id="KW-0808">Transferase</keyword>
<dbReference type="Proteomes" id="UP000215914">
    <property type="component" value="Chromosome 9"/>
</dbReference>
<dbReference type="EMBL" id="MNCJ02000324">
    <property type="protein sequence ID" value="KAF5789341.1"/>
    <property type="molecule type" value="Genomic_DNA"/>
</dbReference>
<dbReference type="GO" id="GO:0047162">
    <property type="term" value="F:17-O-deacetylvindoline O-acetyltransferase activity"/>
    <property type="evidence" value="ECO:0007669"/>
    <property type="project" value="UniProtKB-EC"/>
</dbReference>
<organism evidence="5 6">
    <name type="scientific">Helianthus annuus</name>
    <name type="common">Common sunflower</name>
    <dbReference type="NCBI Taxonomy" id="4232"/>
    <lineage>
        <taxon>Eukaryota</taxon>
        <taxon>Viridiplantae</taxon>
        <taxon>Streptophyta</taxon>
        <taxon>Embryophyta</taxon>
        <taxon>Tracheophyta</taxon>
        <taxon>Spermatophyta</taxon>
        <taxon>Magnoliopsida</taxon>
        <taxon>eudicotyledons</taxon>
        <taxon>Gunneridae</taxon>
        <taxon>Pentapetalae</taxon>
        <taxon>asterids</taxon>
        <taxon>campanulids</taxon>
        <taxon>Asterales</taxon>
        <taxon>Asteraceae</taxon>
        <taxon>Asteroideae</taxon>
        <taxon>Heliantheae alliance</taxon>
        <taxon>Heliantheae</taxon>
        <taxon>Helianthus</taxon>
    </lineage>
</organism>
<evidence type="ECO:0000256" key="2">
    <source>
        <dbReference type="ARBA" id="ARBA00022679"/>
    </source>
</evidence>
<reference evidence="4 6" key="1">
    <citation type="journal article" date="2017" name="Nature">
        <title>The sunflower genome provides insights into oil metabolism, flowering and Asterid evolution.</title>
        <authorList>
            <person name="Badouin H."/>
            <person name="Gouzy J."/>
            <person name="Grassa C.J."/>
            <person name="Murat F."/>
            <person name="Staton S.E."/>
            <person name="Cottret L."/>
            <person name="Lelandais-Briere C."/>
            <person name="Owens G.L."/>
            <person name="Carrere S."/>
            <person name="Mayjonade B."/>
            <person name="Legrand L."/>
            <person name="Gill N."/>
            <person name="Kane N.C."/>
            <person name="Bowers J.E."/>
            <person name="Hubner S."/>
            <person name="Bellec A."/>
            <person name="Berard A."/>
            <person name="Berges H."/>
            <person name="Blanchet N."/>
            <person name="Boniface M.C."/>
            <person name="Brunel D."/>
            <person name="Catrice O."/>
            <person name="Chaidir N."/>
            <person name="Claudel C."/>
            <person name="Donnadieu C."/>
            <person name="Faraut T."/>
            <person name="Fievet G."/>
            <person name="Helmstetter N."/>
            <person name="King M."/>
            <person name="Knapp S.J."/>
            <person name="Lai Z."/>
            <person name="Le Paslier M.C."/>
            <person name="Lippi Y."/>
            <person name="Lorenzon L."/>
            <person name="Mandel J.R."/>
            <person name="Marage G."/>
            <person name="Marchand G."/>
            <person name="Marquand E."/>
            <person name="Bret-Mestries E."/>
            <person name="Morien E."/>
            <person name="Nambeesan S."/>
            <person name="Nguyen T."/>
            <person name="Pegot-Espagnet P."/>
            <person name="Pouilly N."/>
            <person name="Raftis F."/>
            <person name="Sallet E."/>
            <person name="Schiex T."/>
            <person name="Thomas J."/>
            <person name="Vandecasteele C."/>
            <person name="Vares D."/>
            <person name="Vear F."/>
            <person name="Vautrin S."/>
            <person name="Crespi M."/>
            <person name="Mangin B."/>
            <person name="Burke J.M."/>
            <person name="Salse J."/>
            <person name="Munos S."/>
            <person name="Vincourt P."/>
            <person name="Rieseberg L.H."/>
            <person name="Langlade N.B."/>
        </authorList>
    </citation>
    <scope>NUCLEOTIDE SEQUENCE [LARGE SCALE GENOMIC DNA]</scope>
    <source>
        <strain evidence="6">cv. SF193</strain>
        <tissue evidence="4">Leaves</tissue>
    </source>
</reference>
<dbReference type="PANTHER" id="PTHR31623:SF80">
    <property type="entry name" value="DEACETYLVINDOLINE O-ACETYLTRANSFERASE"/>
    <property type="match status" value="1"/>
</dbReference>
<evidence type="ECO:0000256" key="3">
    <source>
        <dbReference type="ARBA" id="ARBA00023315"/>
    </source>
</evidence>
<sequence length="450" mass="50916">MTMIRSLIRFGKRQLHTIVSTEIIKPSFPTPSHLKTYNLSPADRFVPSAFIPLITFYPKIDTYHSPLDQIISLKNSLSQTLTKYYPFAGRHARIAPTYVDCNDHGAEFVEAYVDSTLSHFLQNSQHEDLDQFFPYGRVWRYSNPGAHDIQTDTVIPLVVKVNHFECGGVAVAVSLSHKIADACSMIHFLKDWAKLTRVCSKNEKYEDVPIEPPHFISFENTNIKVPEFSLGVSKDCVTRSFIFPNAKLNELKHKVTTMTARSEQHITNPTRVEVLTWLVYKCAVAAATKNNSGSFKPSSIGFTTNIREKLMEPLPDNCIGNYLMGLVFQTKNEMDLKPELLIGELRKQKMGIKRLKNVEAFLSLFLNFNLGEGERKNENAYICSSICGYPAYAIDFGWGAPIKATIPGRLWSNSFVMMDAPNNEGVEVLVSLEKQEMDIIQRDPELLAFC</sequence>
<dbReference type="PANTHER" id="PTHR31623">
    <property type="entry name" value="F21J9.9"/>
    <property type="match status" value="1"/>
</dbReference>
<accession>A0A251TS26</accession>
<dbReference type="OrthoDB" id="671439at2759"/>
<reference evidence="5" key="2">
    <citation type="submission" date="2017-02" db="EMBL/GenBank/DDBJ databases">
        <title>Sunflower complete genome.</title>
        <authorList>
            <person name="Langlade N."/>
            <person name="Munos S."/>
        </authorList>
    </citation>
    <scope>NUCLEOTIDE SEQUENCE [LARGE SCALE GENOMIC DNA]</scope>
    <source>
        <tissue evidence="5">Leaves</tissue>
    </source>
</reference>
<dbReference type="OMA" id="DNGPNEY"/>
<dbReference type="EC" id="2.3.1.107" evidence="4"/>
<dbReference type="Gene3D" id="3.30.559.10">
    <property type="entry name" value="Chloramphenicol acetyltransferase-like domain"/>
    <property type="match status" value="2"/>
</dbReference>
<reference evidence="4" key="3">
    <citation type="submission" date="2020-06" db="EMBL/GenBank/DDBJ databases">
        <title>Helianthus annuus Genome sequencing and assembly Release 2.</title>
        <authorList>
            <person name="Gouzy J."/>
            <person name="Langlade N."/>
            <person name="Munos S."/>
        </authorList>
    </citation>
    <scope>NUCLEOTIDE SEQUENCE</scope>
    <source>
        <tissue evidence="4">Leaves</tissue>
    </source>
</reference>
<proteinExistence type="inferred from homology"/>
<dbReference type="InterPro" id="IPR023213">
    <property type="entry name" value="CAT-like_dom_sf"/>
</dbReference>
<dbReference type="AlphaFoldDB" id="A0A251TS26"/>
<evidence type="ECO:0000313" key="6">
    <source>
        <dbReference type="Proteomes" id="UP000215914"/>
    </source>
</evidence>
<evidence type="ECO:0000313" key="5">
    <source>
        <dbReference type="EMBL" id="OTG13918.1"/>
    </source>
</evidence>
<evidence type="ECO:0000256" key="1">
    <source>
        <dbReference type="ARBA" id="ARBA00009861"/>
    </source>
</evidence>
<gene>
    <name evidence="5" type="ORF">HannXRQ_Chr09g0243551</name>
    <name evidence="4" type="ORF">HanXRQr2_Chr09g0370091</name>
</gene>
<name>A0A251TS26_HELAN</name>
<dbReference type="EMBL" id="CM007898">
    <property type="protein sequence ID" value="OTG13918.1"/>
    <property type="molecule type" value="Genomic_DNA"/>
</dbReference>
<keyword evidence="6" id="KW-1185">Reference proteome</keyword>